<sequence>MPPRHRGNLKPKAVAPSSPETRLQIIPWNPNPNFTGREKELDQIHSILHPSQATSQTSTHAGVCIIHGLGGLGKTQMAAQYVYKFCKDYDHYICLKADSAASLDDGFLTVARKLGLVAQDDHTKQGVAKALEWLSLTERWLVVFDNVDRYSDLDGYWPSRNLQGSIIITTRISKLYYRASAGSYLPIGRFSPETACELLRKLLGWNDDKVSPQDEAFEDLDGLPLAIVHSAGFIYGSGCSIQEFHEIFRNRSNTRDMYRAGDEMPQPDYDKTLETVWDISLQKLSEESRALLDRLAFLHPDAIHEELLKSEGHNAGHLQNVLDLKGASLISKDVPGGPLSIHRLLQRSLLHRLDRDVTKRHVVFMDVFNSIRKAFPRQSPVGVPVNDQWHIYEKYLAHVIHLSNVVRESDPAIRPVIEFAELLSDGGNYMWERNLTREAQPMLQMAESICDDLLDDDDPSRIRADLIDVIGSFELDAGISSRSSGLRRKERVLKLRRKNVEKLGSEARPESFIQLSNALNNVACGYFHFQRFSDAHPLLRESLELKTRWSSVEKLPYEFAESYKNLALVWLAAGEHIKAIELAEKSVELVDNALGQDNSSFQFFKFIQACIMFCCGELSTALTMHREILESRVQILGVTHSDTWTSYFMVGATQFYAGDYVNAEMYLKAALNPQQRSPWSVECVARAKYWLYKTLMAQQKFDEASDAKKGAFEICGNLLPKDVEIEDSEEFFDQLASIWDGRLTGKLKSVPVALG</sequence>
<evidence type="ECO:0000313" key="4">
    <source>
        <dbReference type="Proteomes" id="UP001287356"/>
    </source>
</evidence>
<dbReference type="Gene3D" id="3.40.50.300">
    <property type="entry name" value="P-loop containing nucleotide triphosphate hydrolases"/>
    <property type="match status" value="1"/>
</dbReference>
<keyword evidence="3" id="KW-0378">Hydrolase</keyword>
<dbReference type="PANTHER" id="PTHR35205">
    <property type="entry name" value="NB-ARC AND TPR DOMAIN PROTEIN"/>
    <property type="match status" value="1"/>
</dbReference>
<dbReference type="SUPFAM" id="SSF48452">
    <property type="entry name" value="TPR-like"/>
    <property type="match status" value="2"/>
</dbReference>
<feature type="domain" description="NB-ARC" evidence="1">
    <location>
        <begin position="60"/>
        <end position="202"/>
    </location>
</feature>
<dbReference type="SMART" id="SM00028">
    <property type="entry name" value="TPR"/>
    <property type="match status" value="3"/>
</dbReference>
<accession>A0AAE0KI39</accession>
<dbReference type="InterPro" id="IPR019734">
    <property type="entry name" value="TPR_rpt"/>
</dbReference>
<dbReference type="GO" id="GO:0016787">
    <property type="term" value="F:hydrolase activity"/>
    <property type="evidence" value="ECO:0007669"/>
    <property type="project" value="UniProtKB-KW"/>
</dbReference>
<keyword evidence="4" id="KW-1185">Reference proteome</keyword>
<dbReference type="EMBL" id="JAULSN010000003">
    <property type="protein sequence ID" value="KAK3377153.1"/>
    <property type="molecule type" value="Genomic_DNA"/>
</dbReference>
<dbReference type="InterPro" id="IPR011990">
    <property type="entry name" value="TPR-like_helical_dom_sf"/>
</dbReference>
<comment type="caution">
    <text evidence="3">The sequence shown here is derived from an EMBL/GenBank/DDBJ whole genome shotgun (WGS) entry which is preliminary data.</text>
</comment>
<dbReference type="AlphaFoldDB" id="A0AAE0KI39"/>
<dbReference type="Gene3D" id="1.25.40.10">
    <property type="entry name" value="Tetratricopeptide repeat domain"/>
    <property type="match status" value="1"/>
</dbReference>
<evidence type="ECO:0000259" key="1">
    <source>
        <dbReference type="Pfam" id="PF00931"/>
    </source>
</evidence>
<gene>
    <name evidence="3" type="ORF">B0T24DRAFT_525763</name>
</gene>
<protein>
    <submittedName>
        <fullName evidence="3">P-loop containing nucleoside triphosphate hydrolase protein</fullName>
    </submittedName>
</protein>
<dbReference type="GO" id="GO:0043531">
    <property type="term" value="F:ADP binding"/>
    <property type="evidence" value="ECO:0007669"/>
    <property type="project" value="InterPro"/>
</dbReference>
<dbReference type="PANTHER" id="PTHR35205:SF1">
    <property type="entry name" value="ZU5 DOMAIN-CONTAINING PROTEIN"/>
    <property type="match status" value="1"/>
</dbReference>
<feature type="domain" description="DUF7779" evidence="2">
    <location>
        <begin position="280"/>
        <end position="356"/>
    </location>
</feature>
<evidence type="ECO:0000259" key="2">
    <source>
        <dbReference type="Pfam" id="PF25000"/>
    </source>
</evidence>
<evidence type="ECO:0000313" key="3">
    <source>
        <dbReference type="EMBL" id="KAK3377153.1"/>
    </source>
</evidence>
<dbReference type="InterPro" id="IPR027417">
    <property type="entry name" value="P-loop_NTPase"/>
</dbReference>
<proteinExistence type="predicted"/>
<dbReference type="Pfam" id="PF25000">
    <property type="entry name" value="DUF7779"/>
    <property type="match status" value="1"/>
</dbReference>
<dbReference type="Pfam" id="PF00931">
    <property type="entry name" value="NB-ARC"/>
    <property type="match status" value="1"/>
</dbReference>
<name>A0AAE0KI39_9PEZI</name>
<dbReference type="Proteomes" id="UP001287356">
    <property type="component" value="Unassembled WGS sequence"/>
</dbReference>
<dbReference type="InterPro" id="IPR002182">
    <property type="entry name" value="NB-ARC"/>
</dbReference>
<reference evidence="3" key="2">
    <citation type="submission" date="2023-06" db="EMBL/GenBank/DDBJ databases">
        <authorList>
            <consortium name="Lawrence Berkeley National Laboratory"/>
            <person name="Haridas S."/>
            <person name="Hensen N."/>
            <person name="Bonometti L."/>
            <person name="Westerberg I."/>
            <person name="Brannstrom I.O."/>
            <person name="Guillou S."/>
            <person name="Cros-Aarteil S."/>
            <person name="Calhoun S."/>
            <person name="Kuo A."/>
            <person name="Mondo S."/>
            <person name="Pangilinan J."/>
            <person name="Riley R."/>
            <person name="Labutti K."/>
            <person name="Andreopoulos B."/>
            <person name="Lipzen A."/>
            <person name="Chen C."/>
            <person name="Yanf M."/>
            <person name="Daum C."/>
            <person name="Ng V."/>
            <person name="Clum A."/>
            <person name="Steindorff A."/>
            <person name="Ohm R."/>
            <person name="Martin F."/>
            <person name="Silar P."/>
            <person name="Natvig D."/>
            <person name="Lalanne C."/>
            <person name="Gautier V."/>
            <person name="Ament-Velasquez S.L."/>
            <person name="Kruys A."/>
            <person name="Hutchinson M.I."/>
            <person name="Powell A.J."/>
            <person name="Barry K."/>
            <person name="Miller A.N."/>
            <person name="Grigoriev I.V."/>
            <person name="Debuchy R."/>
            <person name="Gladieux P."/>
            <person name="Thoren M.H."/>
            <person name="Johannesson H."/>
        </authorList>
    </citation>
    <scope>NUCLEOTIDE SEQUENCE</scope>
    <source>
        <strain evidence="3">CBS 958.72</strain>
    </source>
</reference>
<reference evidence="3" key="1">
    <citation type="journal article" date="2023" name="Mol. Phylogenet. Evol.">
        <title>Genome-scale phylogeny and comparative genomics of the fungal order Sordariales.</title>
        <authorList>
            <person name="Hensen N."/>
            <person name="Bonometti L."/>
            <person name="Westerberg I."/>
            <person name="Brannstrom I.O."/>
            <person name="Guillou S."/>
            <person name="Cros-Aarteil S."/>
            <person name="Calhoun S."/>
            <person name="Haridas S."/>
            <person name="Kuo A."/>
            <person name="Mondo S."/>
            <person name="Pangilinan J."/>
            <person name="Riley R."/>
            <person name="LaButti K."/>
            <person name="Andreopoulos B."/>
            <person name="Lipzen A."/>
            <person name="Chen C."/>
            <person name="Yan M."/>
            <person name="Daum C."/>
            <person name="Ng V."/>
            <person name="Clum A."/>
            <person name="Steindorff A."/>
            <person name="Ohm R.A."/>
            <person name="Martin F."/>
            <person name="Silar P."/>
            <person name="Natvig D.O."/>
            <person name="Lalanne C."/>
            <person name="Gautier V."/>
            <person name="Ament-Velasquez S.L."/>
            <person name="Kruys A."/>
            <person name="Hutchinson M.I."/>
            <person name="Powell A.J."/>
            <person name="Barry K."/>
            <person name="Miller A.N."/>
            <person name="Grigoriev I.V."/>
            <person name="Debuchy R."/>
            <person name="Gladieux P."/>
            <person name="Hiltunen Thoren M."/>
            <person name="Johannesson H."/>
        </authorList>
    </citation>
    <scope>NUCLEOTIDE SEQUENCE</scope>
    <source>
        <strain evidence="3">CBS 958.72</strain>
    </source>
</reference>
<dbReference type="SUPFAM" id="SSF52540">
    <property type="entry name" value="P-loop containing nucleoside triphosphate hydrolases"/>
    <property type="match status" value="1"/>
</dbReference>
<dbReference type="InterPro" id="IPR056681">
    <property type="entry name" value="DUF7779"/>
</dbReference>
<organism evidence="3 4">
    <name type="scientific">Lasiosphaeria ovina</name>
    <dbReference type="NCBI Taxonomy" id="92902"/>
    <lineage>
        <taxon>Eukaryota</taxon>
        <taxon>Fungi</taxon>
        <taxon>Dikarya</taxon>
        <taxon>Ascomycota</taxon>
        <taxon>Pezizomycotina</taxon>
        <taxon>Sordariomycetes</taxon>
        <taxon>Sordariomycetidae</taxon>
        <taxon>Sordariales</taxon>
        <taxon>Lasiosphaeriaceae</taxon>
        <taxon>Lasiosphaeria</taxon>
    </lineage>
</organism>